<proteinExistence type="predicted"/>
<dbReference type="Pfam" id="PF13416">
    <property type="entry name" value="SBP_bac_8"/>
    <property type="match status" value="1"/>
</dbReference>
<gene>
    <name evidence="6" type="ORF">E0H45_24595</name>
</gene>
<evidence type="ECO:0000313" key="6">
    <source>
        <dbReference type="EMBL" id="TCC05226.1"/>
    </source>
</evidence>
<keyword evidence="1" id="KW-1003">Cell membrane</keyword>
<dbReference type="PROSITE" id="PS51318">
    <property type="entry name" value="TAT"/>
    <property type="match status" value="1"/>
</dbReference>
<evidence type="ECO:0000256" key="1">
    <source>
        <dbReference type="ARBA" id="ARBA00022475"/>
    </source>
</evidence>
<dbReference type="AlphaFoldDB" id="A0A4V2LYQ5"/>
<organism evidence="6 7">
    <name type="scientific">Kribbella soli</name>
    <dbReference type="NCBI Taxonomy" id="1124743"/>
    <lineage>
        <taxon>Bacteria</taxon>
        <taxon>Bacillati</taxon>
        <taxon>Actinomycetota</taxon>
        <taxon>Actinomycetes</taxon>
        <taxon>Propionibacteriales</taxon>
        <taxon>Kribbellaceae</taxon>
        <taxon>Kribbella</taxon>
    </lineage>
</organism>
<evidence type="ECO:0000256" key="3">
    <source>
        <dbReference type="ARBA" id="ARBA00023136"/>
    </source>
</evidence>
<sequence>MSFSRAKDPRSYRILLSDLSSPFRPRRLGGTMPNDHARPGLSRRSLIAGALGLTAAAGGGVLSACSGSSNAGTAAPGSGAAAPSVTLGPKLATVQYPEGYVGPVARTLTPITTEKTTFKIVVKQDVTIGDWKTNAFTKWLEQKTGIHIEWMQVGGTDDDVMTKVNAMIAAGDIPDAFLGIAFTRSQLFLYGQQGLFTDVGQYIDGYALNLQQAMKDYPDTRKLIQAPDKKIYSFPGINDCYHCRASDGRAWLNTEWIKQVGLAMPQTTDEFHEVLRAFKKADLAGNGKTIPFAGYKDSPIDPFFMNPFLYNPGEPWLVVRDGKVDVAFDKDEWREGLKFVNSLYKDGLINRDVFTADEDQLKRYGNASGKPLIGGARTNYWGVFLDIDQKDPHARWRQYEACPPLKGPNGVQYAAWDYTGVGVEVAHLVITKKCAKPEQLVQWADAQYELEAILRGYGGPAFSWAKKGELGINGKQAVYGFDATWNSQKNINWSQDNPMYRSQDFRLSERVNPKDMTFEKPLYEQTRDKYFPHKQPPEMQFPPVTLDQDQAAQEAELRTNLKGEVNQSFAKFLTGQLDPNDDGAWNDYKGRVAKIGVKPYLELQQTAYETYNG</sequence>
<dbReference type="SUPFAM" id="SSF53850">
    <property type="entry name" value="Periplasmic binding protein-like II"/>
    <property type="match status" value="1"/>
</dbReference>
<evidence type="ECO:0000256" key="2">
    <source>
        <dbReference type="ARBA" id="ARBA00022729"/>
    </source>
</evidence>
<dbReference type="InterPro" id="IPR006311">
    <property type="entry name" value="TAT_signal"/>
</dbReference>
<dbReference type="Gene3D" id="3.40.190.10">
    <property type="entry name" value="Periplasmic binding protein-like II"/>
    <property type="match status" value="2"/>
</dbReference>
<reference evidence="6 7" key="1">
    <citation type="submission" date="2019-02" db="EMBL/GenBank/DDBJ databases">
        <title>Kribbella capetownensis sp. nov. and Kribbella speibonae sp. nov., isolated from soil.</title>
        <authorList>
            <person name="Curtis S.M."/>
            <person name="Norton I."/>
            <person name="Everest G.J."/>
            <person name="Meyers P.R."/>
        </authorList>
    </citation>
    <scope>NUCLEOTIDE SEQUENCE [LARGE SCALE GENOMIC DNA]</scope>
    <source>
        <strain evidence="6 7">KCTC 29219</strain>
    </source>
</reference>
<keyword evidence="4" id="KW-0564">Palmitate</keyword>
<dbReference type="PANTHER" id="PTHR43649">
    <property type="entry name" value="ARABINOSE-BINDING PROTEIN-RELATED"/>
    <property type="match status" value="1"/>
</dbReference>
<dbReference type="InterPro" id="IPR006059">
    <property type="entry name" value="SBP"/>
</dbReference>
<dbReference type="InterPro" id="IPR050490">
    <property type="entry name" value="Bact_solute-bd_prot1"/>
</dbReference>
<dbReference type="OrthoDB" id="3225049at2"/>
<evidence type="ECO:0000256" key="4">
    <source>
        <dbReference type="ARBA" id="ARBA00023139"/>
    </source>
</evidence>
<accession>A0A4V2LYQ5</accession>
<evidence type="ECO:0000256" key="5">
    <source>
        <dbReference type="ARBA" id="ARBA00023288"/>
    </source>
</evidence>
<comment type="caution">
    <text evidence="6">The sequence shown here is derived from an EMBL/GenBank/DDBJ whole genome shotgun (WGS) entry which is preliminary data.</text>
</comment>
<protein>
    <submittedName>
        <fullName evidence="6">Extracellular solute-binding protein</fullName>
    </submittedName>
</protein>
<dbReference type="EMBL" id="SJJZ01000003">
    <property type="protein sequence ID" value="TCC05226.1"/>
    <property type="molecule type" value="Genomic_DNA"/>
</dbReference>
<evidence type="ECO:0000313" key="7">
    <source>
        <dbReference type="Proteomes" id="UP000292346"/>
    </source>
</evidence>
<dbReference type="Proteomes" id="UP000292346">
    <property type="component" value="Unassembled WGS sequence"/>
</dbReference>
<name>A0A4V2LYQ5_9ACTN</name>
<keyword evidence="2" id="KW-0732">Signal</keyword>
<keyword evidence="3" id="KW-0472">Membrane</keyword>
<keyword evidence="5" id="KW-0449">Lipoprotein</keyword>
<keyword evidence="7" id="KW-1185">Reference proteome</keyword>
<dbReference type="PANTHER" id="PTHR43649:SF33">
    <property type="entry name" value="POLYGALACTURONAN_RHAMNOGALACTURONAN-BINDING PROTEIN YTCQ"/>
    <property type="match status" value="1"/>
</dbReference>